<dbReference type="PANTHER" id="PTHR45727:SF2">
    <property type="entry name" value="NPC INTRACELLULAR CHOLESTEROL TRANSPORTER 1"/>
    <property type="match status" value="1"/>
</dbReference>
<feature type="transmembrane region" description="Helical" evidence="2">
    <location>
        <begin position="86"/>
        <end position="104"/>
    </location>
</feature>
<dbReference type="SUPFAM" id="SSF82866">
    <property type="entry name" value="Multidrug efflux transporter AcrB transmembrane domain"/>
    <property type="match status" value="1"/>
</dbReference>
<keyword evidence="2" id="KW-1133">Transmembrane helix</keyword>
<keyword evidence="2" id="KW-0812">Transmembrane</keyword>
<dbReference type="Gene3D" id="1.20.1640.10">
    <property type="entry name" value="Multidrug efflux transporter AcrB transmembrane domain"/>
    <property type="match status" value="1"/>
</dbReference>
<dbReference type="GO" id="GO:0030299">
    <property type="term" value="P:intestinal cholesterol absorption"/>
    <property type="evidence" value="ECO:0007669"/>
    <property type="project" value="TreeGrafter"/>
</dbReference>
<dbReference type="EMBL" id="OE005653">
    <property type="protein sequence ID" value="CAD7462122.1"/>
    <property type="molecule type" value="Genomic_DNA"/>
</dbReference>
<gene>
    <name evidence="3" type="ORF">TTEB3V08_LOCUS10018</name>
</gene>
<proteinExistence type="predicted"/>
<evidence type="ECO:0008006" key="4">
    <source>
        <dbReference type="Google" id="ProtNLM"/>
    </source>
</evidence>
<keyword evidence="2" id="KW-0472">Membrane</keyword>
<accession>A0A7R9NZR8</accession>
<evidence type="ECO:0000313" key="3">
    <source>
        <dbReference type="EMBL" id="CAD7462122.1"/>
    </source>
</evidence>
<organism evidence="3">
    <name type="scientific">Timema tahoe</name>
    <dbReference type="NCBI Taxonomy" id="61484"/>
    <lineage>
        <taxon>Eukaryota</taxon>
        <taxon>Metazoa</taxon>
        <taxon>Ecdysozoa</taxon>
        <taxon>Arthropoda</taxon>
        <taxon>Hexapoda</taxon>
        <taxon>Insecta</taxon>
        <taxon>Pterygota</taxon>
        <taxon>Neoptera</taxon>
        <taxon>Polyneoptera</taxon>
        <taxon>Phasmatodea</taxon>
        <taxon>Timematodea</taxon>
        <taxon>Timematoidea</taxon>
        <taxon>Timematidae</taxon>
        <taxon>Timema</taxon>
    </lineage>
</organism>
<dbReference type="GO" id="GO:0015485">
    <property type="term" value="F:cholesterol binding"/>
    <property type="evidence" value="ECO:0007669"/>
    <property type="project" value="TreeGrafter"/>
</dbReference>
<feature type="region of interest" description="Disordered" evidence="1">
    <location>
        <begin position="1"/>
        <end position="38"/>
    </location>
</feature>
<dbReference type="PANTHER" id="PTHR45727">
    <property type="entry name" value="NPC INTRACELLULAR CHOLESTEROL TRANSPORTER 1"/>
    <property type="match status" value="1"/>
</dbReference>
<evidence type="ECO:0000256" key="1">
    <source>
        <dbReference type="SAM" id="MobiDB-lite"/>
    </source>
</evidence>
<reference evidence="3" key="1">
    <citation type="submission" date="2020-11" db="EMBL/GenBank/DDBJ databases">
        <authorList>
            <person name="Tran Van P."/>
        </authorList>
    </citation>
    <scope>NUCLEOTIDE SEQUENCE</scope>
</reference>
<feature type="transmembrane region" description="Helical" evidence="2">
    <location>
        <begin position="116"/>
        <end position="140"/>
    </location>
</feature>
<protein>
    <recommendedName>
        <fullName evidence="4">Niemann-Pick C1 protein</fullName>
    </recommendedName>
</protein>
<dbReference type="GO" id="GO:0015918">
    <property type="term" value="P:sterol transport"/>
    <property type="evidence" value="ECO:0007669"/>
    <property type="project" value="TreeGrafter"/>
</dbReference>
<sequence>MAIYSTRAWSHGHETEPTDSEEEGGEGKGEGPHGAALEPTRIDGSVLAVGISVEFCSHLVHSFAVSVGTTRVERSSDALVTMGSSVFSGITLTKFGGILVLGLAKSQIFKVFYFRMYLGIVLFGAAHGLIFLPVLLSYIVEEDFVLFQPRVFNEQDAAMPALPERLTRAWCLYQATSIQGPPVNNEKVSRRSRGGQRAACLKTTLNRVSTGKTEGEDLGRFCSHVRPQRYSLPTLPHPHTLISSTSGWEGESSM</sequence>
<dbReference type="GO" id="GO:0042632">
    <property type="term" value="P:cholesterol homeostasis"/>
    <property type="evidence" value="ECO:0007669"/>
    <property type="project" value="TreeGrafter"/>
</dbReference>
<dbReference type="GO" id="GO:0005886">
    <property type="term" value="C:plasma membrane"/>
    <property type="evidence" value="ECO:0007669"/>
    <property type="project" value="TreeGrafter"/>
</dbReference>
<name>A0A7R9NZR8_9NEOP</name>
<dbReference type="AlphaFoldDB" id="A0A7R9NZR8"/>
<evidence type="ECO:0000256" key="2">
    <source>
        <dbReference type="SAM" id="Phobius"/>
    </source>
</evidence>